<evidence type="ECO:0000256" key="1">
    <source>
        <dbReference type="ARBA" id="ARBA00022741"/>
    </source>
</evidence>
<gene>
    <name evidence="4" type="ORF">SAMN05192551_10538</name>
</gene>
<evidence type="ECO:0000313" key="4">
    <source>
        <dbReference type="EMBL" id="SFH99286.1"/>
    </source>
</evidence>
<accession>A0A1I3EJY2</accession>
<organism evidence="4 5">
    <name type="scientific">Tindallia magadiensis</name>
    <dbReference type="NCBI Taxonomy" id="69895"/>
    <lineage>
        <taxon>Bacteria</taxon>
        <taxon>Bacillati</taxon>
        <taxon>Bacillota</taxon>
        <taxon>Clostridia</taxon>
        <taxon>Peptostreptococcales</taxon>
        <taxon>Tindalliaceae</taxon>
        <taxon>Tindallia</taxon>
    </lineage>
</organism>
<dbReference type="SUPFAM" id="SSF52540">
    <property type="entry name" value="P-loop containing nucleoside triphosphate hydrolases"/>
    <property type="match status" value="1"/>
</dbReference>
<dbReference type="PANTHER" id="PTHR43038:SF3">
    <property type="entry name" value="ABC TRANSPORTER G FAMILY MEMBER 20 ISOFORM X1"/>
    <property type="match status" value="1"/>
</dbReference>
<keyword evidence="5" id="KW-1185">Reference proteome</keyword>
<dbReference type="GO" id="GO:0016887">
    <property type="term" value="F:ATP hydrolysis activity"/>
    <property type="evidence" value="ECO:0007669"/>
    <property type="project" value="InterPro"/>
</dbReference>
<dbReference type="GO" id="GO:0005524">
    <property type="term" value="F:ATP binding"/>
    <property type="evidence" value="ECO:0007669"/>
    <property type="project" value="UniProtKB-KW"/>
</dbReference>
<evidence type="ECO:0000313" key="5">
    <source>
        <dbReference type="Proteomes" id="UP000199287"/>
    </source>
</evidence>
<name>A0A1I3EJY2_9FIRM</name>
<keyword evidence="2 4" id="KW-0067">ATP-binding</keyword>
<dbReference type="InterPro" id="IPR027417">
    <property type="entry name" value="P-loop_NTPase"/>
</dbReference>
<keyword evidence="1" id="KW-0547">Nucleotide-binding</keyword>
<evidence type="ECO:0000259" key="3">
    <source>
        <dbReference type="PROSITE" id="PS50893"/>
    </source>
</evidence>
<dbReference type="InterPro" id="IPR003593">
    <property type="entry name" value="AAA+_ATPase"/>
</dbReference>
<dbReference type="STRING" id="69895.SAMN05192551_10538"/>
<dbReference type="CDD" id="cd03230">
    <property type="entry name" value="ABC_DR_subfamily_A"/>
    <property type="match status" value="1"/>
</dbReference>
<dbReference type="PANTHER" id="PTHR43038">
    <property type="entry name" value="ATP-BINDING CASSETTE, SUB-FAMILY H, MEMBER 1"/>
    <property type="match status" value="1"/>
</dbReference>
<dbReference type="OrthoDB" id="9804819at2"/>
<dbReference type="InterPro" id="IPR003439">
    <property type="entry name" value="ABC_transporter-like_ATP-bd"/>
</dbReference>
<evidence type="ECO:0000256" key="2">
    <source>
        <dbReference type="ARBA" id="ARBA00022840"/>
    </source>
</evidence>
<dbReference type="EMBL" id="FOQA01000005">
    <property type="protein sequence ID" value="SFH99286.1"/>
    <property type="molecule type" value="Genomic_DNA"/>
</dbReference>
<reference evidence="5" key="1">
    <citation type="submission" date="2016-10" db="EMBL/GenBank/DDBJ databases">
        <authorList>
            <person name="Varghese N."/>
            <person name="Submissions S."/>
        </authorList>
    </citation>
    <scope>NUCLEOTIDE SEQUENCE [LARGE SCALE GENOMIC DNA]</scope>
    <source>
        <strain evidence="5">Z-7934</strain>
    </source>
</reference>
<dbReference type="PROSITE" id="PS50893">
    <property type="entry name" value="ABC_TRANSPORTER_2"/>
    <property type="match status" value="1"/>
</dbReference>
<dbReference type="Proteomes" id="UP000199287">
    <property type="component" value="Unassembled WGS sequence"/>
</dbReference>
<protein>
    <submittedName>
        <fullName evidence="4">ABC-2 type transport system ATP-binding protein</fullName>
    </submittedName>
</protein>
<dbReference type="SMART" id="SM00382">
    <property type="entry name" value="AAA"/>
    <property type="match status" value="1"/>
</dbReference>
<dbReference type="AlphaFoldDB" id="A0A1I3EJY2"/>
<dbReference type="RefSeq" id="WP_093371915.1">
    <property type="nucleotide sequence ID" value="NZ_FOQA01000005.1"/>
</dbReference>
<proteinExistence type="predicted"/>
<feature type="domain" description="ABC transporter" evidence="3">
    <location>
        <begin position="4"/>
        <end position="234"/>
    </location>
</feature>
<dbReference type="Pfam" id="PF00005">
    <property type="entry name" value="ABC_tran"/>
    <property type="match status" value="1"/>
</dbReference>
<sequence>MKALELKEVSYSYDGKHAIIDQISFGVDCGEVVSLMGLNGAGKTTLLELIATLKKPAKGQCLYFDDETIPIPQIRSQIGYVAQEVALYDHFSIEENLHLFGKLYHLQKEALEEQIQKLLKWLKLEGQGNVKIKHCSGGMKRKAHLAAALLHQPKLLILDEPTAGIDAPTAMQIIESLRGLSKEGVAILCVAHSFEEVLALGGRVIWLKNGRKHQEVNLDDVSINGKEQIKTMFADCI</sequence>
<dbReference type="Gene3D" id="3.40.50.300">
    <property type="entry name" value="P-loop containing nucleotide triphosphate hydrolases"/>
    <property type="match status" value="1"/>
</dbReference>